<accession>A0AAN9G5U5</accession>
<reference evidence="2 3" key="1">
    <citation type="submission" date="2024-02" db="EMBL/GenBank/DDBJ databases">
        <title>Chromosome-scale genome assembly of the rough periwinkle Littorina saxatilis.</title>
        <authorList>
            <person name="De Jode A."/>
            <person name="Faria R."/>
            <person name="Formenti G."/>
            <person name="Sims Y."/>
            <person name="Smith T.P."/>
            <person name="Tracey A."/>
            <person name="Wood J.M.D."/>
            <person name="Zagrodzka Z.B."/>
            <person name="Johannesson K."/>
            <person name="Butlin R.K."/>
            <person name="Leder E.H."/>
        </authorList>
    </citation>
    <scope>NUCLEOTIDE SEQUENCE [LARGE SCALE GENOMIC DNA]</scope>
    <source>
        <strain evidence="2">Snail1</strain>
        <tissue evidence="2">Muscle</tissue>
    </source>
</reference>
<dbReference type="Proteomes" id="UP001374579">
    <property type="component" value="Unassembled WGS sequence"/>
</dbReference>
<dbReference type="SUPFAM" id="SSF56672">
    <property type="entry name" value="DNA/RNA polymerases"/>
    <property type="match status" value="1"/>
</dbReference>
<protein>
    <recommendedName>
        <fullName evidence="1">Reverse transcriptase domain-containing protein</fullName>
    </recommendedName>
</protein>
<evidence type="ECO:0000313" key="2">
    <source>
        <dbReference type="EMBL" id="KAK7095824.1"/>
    </source>
</evidence>
<organism evidence="2 3">
    <name type="scientific">Littorina saxatilis</name>
    <dbReference type="NCBI Taxonomy" id="31220"/>
    <lineage>
        <taxon>Eukaryota</taxon>
        <taxon>Metazoa</taxon>
        <taxon>Spiralia</taxon>
        <taxon>Lophotrochozoa</taxon>
        <taxon>Mollusca</taxon>
        <taxon>Gastropoda</taxon>
        <taxon>Caenogastropoda</taxon>
        <taxon>Littorinimorpha</taxon>
        <taxon>Littorinoidea</taxon>
        <taxon>Littorinidae</taxon>
        <taxon>Littorina</taxon>
    </lineage>
</organism>
<dbReference type="EMBL" id="JBAMIC010000014">
    <property type="protein sequence ID" value="KAK7095824.1"/>
    <property type="molecule type" value="Genomic_DNA"/>
</dbReference>
<dbReference type="InterPro" id="IPR000477">
    <property type="entry name" value="RT_dom"/>
</dbReference>
<dbReference type="PROSITE" id="PS50878">
    <property type="entry name" value="RT_POL"/>
    <property type="match status" value="1"/>
</dbReference>
<keyword evidence="3" id="KW-1185">Reference proteome</keyword>
<proteinExistence type="predicted"/>
<dbReference type="PANTHER" id="PTHR37984">
    <property type="entry name" value="PROTEIN CBG26694"/>
    <property type="match status" value="1"/>
</dbReference>
<dbReference type="AlphaFoldDB" id="A0AAN9G5U5"/>
<dbReference type="PANTHER" id="PTHR37984:SF11">
    <property type="entry name" value="INTEGRASE CATALYTIC DOMAIN-CONTAINING PROTEIN"/>
    <property type="match status" value="1"/>
</dbReference>
<gene>
    <name evidence="2" type="ORF">V1264_005189</name>
</gene>
<dbReference type="InterPro" id="IPR043128">
    <property type="entry name" value="Rev_trsase/Diguanyl_cyclase"/>
</dbReference>
<feature type="domain" description="Reverse transcriptase" evidence="1">
    <location>
        <begin position="1"/>
        <end position="65"/>
    </location>
</feature>
<dbReference type="InterPro" id="IPR043502">
    <property type="entry name" value="DNA/RNA_pol_sf"/>
</dbReference>
<dbReference type="Gene3D" id="3.30.70.270">
    <property type="match status" value="1"/>
</dbReference>
<evidence type="ECO:0000259" key="1">
    <source>
        <dbReference type="PROSITE" id="PS50878"/>
    </source>
</evidence>
<name>A0AAN9G5U5_9CAEN</name>
<dbReference type="InterPro" id="IPR050951">
    <property type="entry name" value="Retrovirus_Pol_polyprotein"/>
</dbReference>
<dbReference type="Pfam" id="PF00078">
    <property type="entry name" value="RVT_1"/>
    <property type="match status" value="1"/>
</dbReference>
<dbReference type="FunFam" id="3.30.70.270:FF:000100">
    <property type="entry name" value="Uncharacterized protein"/>
    <property type="match status" value="1"/>
</dbReference>
<sequence length="92" mass="10417">MEDMLQGIEGVVCFMVDVVVSGDSEAEHDERLRQVLERVRQAGLKVNKEKCEFRKTKLDFLGHTISQDGIQPDLSKVKAIIEMTEPQDVSEL</sequence>
<evidence type="ECO:0000313" key="3">
    <source>
        <dbReference type="Proteomes" id="UP001374579"/>
    </source>
</evidence>
<comment type="caution">
    <text evidence="2">The sequence shown here is derived from an EMBL/GenBank/DDBJ whole genome shotgun (WGS) entry which is preliminary data.</text>
</comment>